<evidence type="ECO:0000256" key="1">
    <source>
        <dbReference type="ARBA" id="ARBA00004196"/>
    </source>
</evidence>
<dbReference type="PANTHER" id="PTHR30290:SF10">
    <property type="entry name" value="PERIPLASMIC OLIGOPEPTIDE-BINDING PROTEIN-RELATED"/>
    <property type="match status" value="1"/>
</dbReference>
<dbReference type="PIRSF" id="PIRSF002741">
    <property type="entry name" value="MppA"/>
    <property type="match status" value="1"/>
</dbReference>
<dbReference type="GO" id="GO:1904680">
    <property type="term" value="F:peptide transmembrane transporter activity"/>
    <property type="evidence" value="ECO:0007669"/>
    <property type="project" value="TreeGrafter"/>
</dbReference>
<reference evidence="6" key="1">
    <citation type="submission" date="2019-02" db="EMBL/GenBank/DDBJ databases">
        <authorList>
            <person name="Gruber-Vodicka R. H."/>
            <person name="Seah K. B. B."/>
        </authorList>
    </citation>
    <scope>NUCLEOTIDE SEQUENCE</scope>
    <source>
        <strain evidence="6">BECK_BZ131</strain>
    </source>
</reference>
<dbReference type="AlphaFoldDB" id="A0A450T9M6"/>
<evidence type="ECO:0000259" key="5">
    <source>
        <dbReference type="Pfam" id="PF00496"/>
    </source>
</evidence>
<dbReference type="Gene3D" id="3.90.76.10">
    <property type="entry name" value="Dipeptide-binding Protein, Domain 1"/>
    <property type="match status" value="1"/>
</dbReference>
<evidence type="ECO:0000256" key="2">
    <source>
        <dbReference type="ARBA" id="ARBA00005695"/>
    </source>
</evidence>
<name>A0A450T9M6_9GAMM</name>
<gene>
    <name evidence="6" type="ORF">BECKFW1821C_GA0114237_10043</name>
</gene>
<evidence type="ECO:0000313" key="6">
    <source>
        <dbReference type="EMBL" id="VFJ63405.1"/>
    </source>
</evidence>
<keyword evidence="3" id="KW-0813">Transport</keyword>
<dbReference type="Pfam" id="PF00496">
    <property type="entry name" value="SBP_bac_5"/>
    <property type="match status" value="1"/>
</dbReference>
<evidence type="ECO:0000256" key="4">
    <source>
        <dbReference type="ARBA" id="ARBA00022729"/>
    </source>
</evidence>
<dbReference type="InterPro" id="IPR039424">
    <property type="entry name" value="SBP_5"/>
</dbReference>
<dbReference type="InterPro" id="IPR030678">
    <property type="entry name" value="Peptide/Ni-bd"/>
</dbReference>
<dbReference type="GO" id="GO:0015833">
    <property type="term" value="P:peptide transport"/>
    <property type="evidence" value="ECO:0007669"/>
    <property type="project" value="TreeGrafter"/>
</dbReference>
<dbReference type="PANTHER" id="PTHR30290">
    <property type="entry name" value="PERIPLASMIC BINDING COMPONENT OF ABC TRANSPORTER"/>
    <property type="match status" value="1"/>
</dbReference>
<evidence type="ECO:0000256" key="3">
    <source>
        <dbReference type="ARBA" id="ARBA00022448"/>
    </source>
</evidence>
<dbReference type="InterPro" id="IPR000914">
    <property type="entry name" value="SBP_5_dom"/>
</dbReference>
<accession>A0A450T9M6</accession>
<comment type="similarity">
    <text evidence="2">Belongs to the bacterial solute-binding protein 5 family.</text>
</comment>
<proteinExistence type="inferred from homology"/>
<comment type="subcellular location">
    <subcellularLocation>
        <location evidence="1">Cell envelope</location>
    </subcellularLocation>
</comment>
<dbReference type="EMBL" id="CAADFE010000004">
    <property type="protein sequence ID" value="VFJ63405.1"/>
    <property type="molecule type" value="Genomic_DNA"/>
</dbReference>
<sequence length="573" mass="63697">MYLPMAMGTSKPGRKIRSGSAHGFLVLLMFFSLVPTRPRGNAYPSADGSHAGAGRNGREKTLYPPSLKTWLLLACSVFLWACDGGPVSPPLDAAPKAIRFGLAASPITLDPRFDTDATSMRINRLIYDRLVDFDEASRPIPALAKWHRVTPLHYRFTLTQKRRHFHNGSPLTASDVKATYDSVLDKELASPHRSMLTVIREITILDPDTVDFHLHTPDLLFPGRLSLGILPIEAIARGHPFNRKPIGSGPLALWEWPEEGRLRLRRLADGRIIEFLHVPEATVRVLKLLRGEIDLIQNDILPELTAWLSKRPDVVVRTGSGTNFSYLGFRMDDPVTGKLAVRGAIAHGLDREAIIRHVWGGAARPANGLLPPGHWAGHPTLEPLAFDPAKARALLAEAGYSEAHRPKLTYKISSNPLRVRLATIIQDQLRQVGMDVDIRGYDWGTFYGDIKAGRFQLYSLAWVGIRIPDIFRYAFHSESIPPAGANRGRFIDALADHLIEAAETAPTPTEQAALYRELQTHLLVRLPYVPLWYEDNVLVTRGDITGYALTADGSYDGLVHVRRLVGEEVEGMR</sequence>
<dbReference type="Gene3D" id="3.40.190.10">
    <property type="entry name" value="Periplasmic binding protein-like II"/>
    <property type="match status" value="1"/>
</dbReference>
<dbReference type="SUPFAM" id="SSF53850">
    <property type="entry name" value="Periplasmic binding protein-like II"/>
    <property type="match status" value="1"/>
</dbReference>
<organism evidence="6">
    <name type="scientific">Candidatus Kentrum sp. FW</name>
    <dbReference type="NCBI Taxonomy" id="2126338"/>
    <lineage>
        <taxon>Bacteria</taxon>
        <taxon>Pseudomonadati</taxon>
        <taxon>Pseudomonadota</taxon>
        <taxon>Gammaproteobacteria</taxon>
        <taxon>Candidatus Kentrum</taxon>
    </lineage>
</organism>
<protein>
    <submittedName>
        <fullName evidence="6">Peptide/nickel transport system substrate-binding protein</fullName>
    </submittedName>
</protein>
<dbReference type="Gene3D" id="3.10.105.10">
    <property type="entry name" value="Dipeptide-binding Protein, Domain 3"/>
    <property type="match status" value="1"/>
</dbReference>
<dbReference type="CDD" id="cd00995">
    <property type="entry name" value="PBP2_NikA_DppA_OppA_like"/>
    <property type="match status" value="1"/>
</dbReference>
<dbReference type="GO" id="GO:0043190">
    <property type="term" value="C:ATP-binding cassette (ABC) transporter complex"/>
    <property type="evidence" value="ECO:0007669"/>
    <property type="project" value="InterPro"/>
</dbReference>
<dbReference type="GO" id="GO:0030288">
    <property type="term" value="C:outer membrane-bounded periplasmic space"/>
    <property type="evidence" value="ECO:0007669"/>
    <property type="project" value="UniProtKB-ARBA"/>
</dbReference>
<keyword evidence="4" id="KW-0732">Signal</keyword>
<feature type="domain" description="Solute-binding protein family 5" evidence="5">
    <location>
        <begin position="140"/>
        <end position="467"/>
    </location>
</feature>